<dbReference type="EMBL" id="AGNL01018379">
    <property type="protein sequence ID" value="EJK63207.1"/>
    <property type="molecule type" value="Genomic_DNA"/>
</dbReference>
<dbReference type="OMA" id="SCKMHAD"/>
<feature type="domain" description="Protein kinase" evidence="2">
    <location>
        <begin position="111"/>
        <end position="437"/>
    </location>
</feature>
<accession>K0SYF1</accession>
<gene>
    <name evidence="3" type="ORF">THAOC_16151</name>
</gene>
<dbReference type="PROSITE" id="PS50011">
    <property type="entry name" value="PROTEIN_KINASE_DOM"/>
    <property type="match status" value="1"/>
</dbReference>
<dbReference type="InterPro" id="IPR001245">
    <property type="entry name" value="Ser-Thr/Tyr_kinase_cat_dom"/>
</dbReference>
<proteinExistence type="predicted"/>
<organism evidence="3 4">
    <name type="scientific">Thalassiosira oceanica</name>
    <name type="common">Marine diatom</name>
    <dbReference type="NCBI Taxonomy" id="159749"/>
    <lineage>
        <taxon>Eukaryota</taxon>
        <taxon>Sar</taxon>
        <taxon>Stramenopiles</taxon>
        <taxon>Ochrophyta</taxon>
        <taxon>Bacillariophyta</taxon>
        <taxon>Coscinodiscophyceae</taxon>
        <taxon>Thalassiosirophycidae</taxon>
        <taxon>Thalassiosirales</taxon>
        <taxon>Thalassiosiraceae</taxon>
        <taxon>Thalassiosira</taxon>
    </lineage>
</organism>
<feature type="compositionally biased region" description="Polar residues" evidence="1">
    <location>
        <begin position="1"/>
        <end position="10"/>
    </location>
</feature>
<dbReference type="GO" id="GO:0005737">
    <property type="term" value="C:cytoplasm"/>
    <property type="evidence" value="ECO:0007669"/>
    <property type="project" value="TreeGrafter"/>
</dbReference>
<dbReference type="AlphaFoldDB" id="K0SYF1"/>
<dbReference type="InterPro" id="IPR000719">
    <property type="entry name" value="Prot_kinase_dom"/>
</dbReference>
<feature type="region of interest" description="Disordered" evidence="1">
    <location>
        <begin position="1"/>
        <end position="62"/>
    </location>
</feature>
<dbReference type="SMART" id="SM00220">
    <property type="entry name" value="S_TKc"/>
    <property type="match status" value="1"/>
</dbReference>
<sequence>MTSVLSSPSSAGLRFRSSRLGNNSSHGSAERVSSGSSRHLSTEARPLVQQVPSTVEEEKGLPNASVASVGKTVAYLEQHHTSLLRHYYHIMSLNSHEDKHEILPAFAFQEVVLGDIIGRGGFSFVHEIRKLRPQEVYDTGNEEAAARAKFSSTLKRGSGNATPSNKDPTELYVLKTLRPDLPEDEMNKGIIDLAVEAQFLAALSHPHILSLRGHSNSDPLESRYFVILDRLVSTLDTKLKTWRKDVGINQGMWLGPCIGYCCSRDHVLHRIWLERFTVARDVASAMQYLHYQDIVYRDLKPDNIGFDSDGVLKMFDFGLAKRVTSADKTDDDHYNLTGNTGSLRYMAPEVALNMPYSLSVDAYSFGVLFWQLCALSVPYSGYSCKMHADFVVGKGHRPRPEASWPDDWTALMRKCWSADANDRPKFEKILEVMNRELDHWSSEGEDYMSNEELGKDSDKIKARKSKSVFKIRARRDSQRLDIDTRLAKPVGLTEKRHEATIV</sequence>
<dbReference type="Gene3D" id="1.10.510.10">
    <property type="entry name" value="Transferase(Phosphotransferase) domain 1"/>
    <property type="match status" value="1"/>
</dbReference>
<reference evidence="3 4" key="1">
    <citation type="journal article" date="2012" name="Genome Biol.">
        <title>Genome and low-iron response of an oceanic diatom adapted to chronic iron limitation.</title>
        <authorList>
            <person name="Lommer M."/>
            <person name="Specht M."/>
            <person name="Roy A.S."/>
            <person name="Kraemer L."/>
            <person name="Andreson R."/>
            <person name="Gutowska M.A."/>
            <person name="Wolf J."/>
            <person name="Bergner S.V."/>
            <person name="Schilhabel M.B."/>
            <person name="Klostermeier U.C."/>
            <person name="Beiko R.G."/>
            <person name="Rosenstiel P."/>
            <person name="Hippler M."/>
            <person name="Laroche J."/>
        </authorList>
    </citation>
    <scope>NUCLEOTIDE SEQUENCE [LARGE SCALE GENOMIC DNA]</scope>
    <source>
        <strain evidence="3 4">CCMP1005</strain>
    </source>
</reference>
<name>K0SYF1_THAOC</name>
<dbReference type="eggNOG" id="KOG0192">
    <property type="taxonomic scope" value="Eukaryota"/>
</dbReference>
<dbReference type="GO" id="GO:0005524">
    <property type="term" value="F:ATP binding"/>
    <property type="evidence" value="ECO:0007669"/>
    <property type="project" value="InterPro"/>
</dbReference>
<evidence type="ECO:0000256" key="1">
    <source>
        <dbReference type="SAM" id="MobiDB-lite"/>
    </source>
</evidence>
<keyword evidence="4" id="KW-1185">Reference proteome</keyword>
<protein>
    <recommendedName>
        <fullName evidence="2">Protein kinase domain-containing protein</fullName>
    </recommendedName>
</protein>
<comment type="caution">
    <text evidence="3">The sequence shown here is derived from an EMBL/GenBank/DDBJ whole genome shotgun (WGS) entry which is preliminary data.</text>
</comment>
<evidence type="ECO:0000313" key="4">
    <source>
        <dbReference type="Proteomes" id="UP000266841"/>
    </source>
</evidence>
<evidence type="ECO:0000259" key="2">
    <source>
        <dbReference type="PROSITE" id="PS50011"/>
    </source>
</evidence>
<dbReference type="PANTHER" id="PTHR23257">
    <property type="entry name" value="SERINE-THREONINE PROTEIN KINASE"/>
    <property type="match status" value="1"/>
</dbReference>
<dbReference type="GO" id="GO:0007165">
    <property type="term" value="P:signal transduction"/>
    <property type="evidence" value="ECO:0007669"/>
    <property type="project" value="TreeGrafter"/>
</dbReference>
<dbReference type="Gene3D" id="3.30.200.20">
    <property type="entry name" value="Phosphorylase Kinase, domain 1"/>
    <property type="match status" value="1"/>
</dbReference>
<feature type="compositionally biased region" description="Polar residues" evidence="1">
    <location>
        <begin position="19"/>
        <end position="39"/>
    </location>
</feature>
<dbReference type="SUPFAM" id="SSF56112">
    <property type="entry name" value="Protein kinase-like (PK-like)"/>
    <property type="match status" value="1"/>
</dbReference>
<dbReference type="OrthoDB" id="40161at2759"/>
<dbReference type="Proteomes" id="UP000266841">
    <property type="component" value="Unassembled WGS sequence"/>
</dbReference>
<dbReference type="GO" id="GO:0004672">
    <property type="term" value="F:protein kinase activity"/>
    <property type="evidence" value="ECO:0007669"/>
    <property type="project" value="InterPro"/>
</dbReference>
<dbReference type="InterPro" id="IPR011009">
    <property type="entry name" value="Kinase-like_dom_sf"/>
</dbReference>
<dbReference type="Pfam" id="PF07714">
    <property type="entry name" value="PK_Tyr_Ser-Thr"/>
    <property type="match status" value="1"/>
</dbReference>
<dbReference type="InterPro" id="IPR050167">
    <property type="entry name" value="Ser_Thr_protein_kinase"/>
</dbReference>
<dbReference type="PANTHER" id="PTHR23257:SF958">
    <property type="entry name" value="SERINE_THREONINE-PROTEIN KINASE WNK4"/>
    <property type="match status" value="1"/>
</dbReference>
<evidence type="ECO:0000313" key="3">
    <source>
        <dbReference type="EMBL" id="EJK63207.1"/>
    </source>
</evidence>